<evidence type="ECO:0000256" key="5">
    <source>
        <dbReference type="ARBA" id="ARBA00022692"/>
    </source>
</evidence>
<keyword evidence="6 8" id="KW-1133">Transmembrane helix</keyword>
<evidence type="ECO:0000256" key="3">
    <source>
        <dbReference type="ARBA" id="ARBA00022448"/>
    </source>
</evidence>
<proteinExistence type="inferred from homology"/>
<dbReference type="GO" id="GO:0005886">
    <property type="term" value="C:plasma membrane"/>
    <property type="evidence" value="ECO:0007669"/>
    <property type="project" value="UniProtKB-SubCell"/>
</dbReference>
<dbReference type="Pfam" id="PF12698">
    <property type="entry name" value="ABC2_membrane_3"/>
    <property type="match status" value="1"/>
</dbReference>
<feature type="transmembrane region" description="Helical" evidence="8">
    <location>
        <begin position="21"/>
        <end position="39"/>
    </location>
</feature>
<keyword evidence="11" id="KW-1185">Reference proteome</keyword>
<keyword evidence="7 8" id="KW-0472">Membrane</keyword>
<evidence type="ECO:0000256" key="6">
    <source>
        <dbReference type="ARBA" id="ARBA00022989"/>
    </source>
</evidence>
<evidence type="ECO:0000259" key="9">
    <source>
        <dbReference type="PROSITE" id="PS51012"/>
    </source>
</evidence>
<comment type="subcellular location">
    <subcellularLocation>
        <location evidence="1">Cell membrane</location>
        <topology evidence="1">Multi-pass membrane protein</topology>
    </subcellularLocation>
</comment>
<sequence length="342" mass="38684">MNTVAVMKRIIQQFLRDKRSIALLVIAPMLVLTLIWLVLDGDSYHPKIGVADIPEPIQQQLQKELEKDIVEITEGEAKEAFEDGELDAFITFQNLEPSILIEGSDHTANREVVKHVQAALQSVQGNSNKVEPNIEFYYGSENLNVFDQVGAVLIGFFVFFFVFIIGGISFLRERTQGTLEKLLSTPIKRWEIVTGYLLGFGLFTIIQALIIVSFAIYVLDIWMAGEFWQLLIVTFLLAITALTLATLLSAFANNEFQIMQFIPIVIIPQVFFSGIFNLETLAEWIQILSKFMPLTYGANAMQEIMIKGKGIGDVWLDLLVLFGFAVVFYILNIIALKKHRRL</sequence>
<evidence type="ECO:0000313" key="11">
    <source>
        <dbReference type="Proteomes" id="UP000480185"/>
    </source>
</evidence>
<feature type="transmembrane region" description="Helical" evidence="8">
    <location>
        <begin position="258"/>
        <end position="276"/>
    </location>
</feature>
<evidence type="ECO:0000256" key="8">
    <source>
        <dbReference type="SAM" id="Phobius"/>
    </source>
</evidence>
<dbReference type="PROSITE" id="PS51012">
    <property type="entry name" value="ABC_TM2"/>
    <property type="match status" value="1"/>
</dbReference>
<dbReference type="InterPro" id="IPR013525">
    <property type="entry name" value="ABC2_TM"/>
</dbReference>
<feature type="transmembrane region" description="Helical" evidence="8">
    <location>
        <begin position="149"/>
        <end position="171"/>
    </location>
</feature>
<dbReference type="PANTHER" id="PTHR30294:SF38">
    <property type="entry name" value="TRANSPORT PERMEASE PROTEIN"/>
    <property type="match status" value="1"/>
</dbReference>
<feature type="transmembrane region" description="Helical" evidence="8">
    <location>
        <begin position="192"/>
        <end position="218"/>
    </location>
</feature>
<dbReference type="InterPro" id="IPR051449">
    <property type="entry name" value="ABC-2_transporter_component"/>
</dbReference>
<dbReference type="PANTHER" id="PTHR30294">
    <property type="entry name" value="MEMBRANE COMPONENT OF ABC TRANSPORTER YHHJ-RELATED"/>
    <property type="match status" value="1"/>
</dbReference>
<dbReference type="RefSeq" id="WP_153729326.1">
    <property type="nucleotide sequence ID" value="NZ_WJNH01000009.1"/>
</dbReference>
<feature type="transmembrane region" description="Helical" evidence="8">
    <location>
        <begin position="314"/>
        <end position="336"/>
    </location>
</feature>
<evidence type="ECO:0000256" key="2">
    <source>
        <dbReference type="ARBA" id="ARBA00007783"/>
    </source>
</evidence>
<name>A0A6G1X918_9BACI</name>
<comment type="caution">
    <text evidence="10">The sequence shown here is derived from an EMBL/GenBank/DDBJ whole genome shotgun (WGS) entry which is preliminary data.</text>
</comment>
<dbReference type="EMBL" id="WJNH01000009">
    <property type="protein sequence ID" value="MRG87437.1"/>
    <property type="molecule type" value="Genomic_DNA"/>
</dbReference>
<evidence type="ECO:0000313" key="10">
    <source>
        <dbReference type="EMBL" id="MRG87437.1"/>
    </source>
</evidence>
<gene>
    <name evidence="10" type="ORF">GH754_14160</name>
</gene>
<accession>A0A6G1X918</accession>
<dbReference type="InterPro" id="IPR047817">
    <property type="entry name" value="ABC2_TM_bact-type"/>
</dbReference>
<organism evidence="10 11">
    <name type="scientific">Salinibacillus xinjiangensis</name>
    <dbReference type="NCBI Taxonomy" id="1229268"/>
    <lineage>
        <taxon>Bacteria</taxon>
        <taxon>Bacillati</taxon>
        <taxon>Bacillota</taxon>
        <taxon>Bacilli</taxon>
        <taxon>Bacillales</taxon>
        <taxon>Bacillaceae</taxon>
        <taxon>Salinibacillus</taxon>
    </lineage>
</organism>
<keyword evidence="3" id="KW-0813">Transport</keyword>
<feature type="domain" description="ABC transmembrane type-2" evidence="9">
    <location>
        <begin position="110"/>
        <end position="339"/>
    </location>
</feature>
<evidence type="ECO:0000256" key="4">
    <source>
        <dbReference type="ARBA" id="ARBA00022475"/>
    </source>
</evidence>
<dbReference type="OrthoDB" id="9776218at2"/>
<evidence type="ECO:0000256" key="1">
    <source>
        <dbReference type="ARBA" id="ARBA00004651"/>
    </source>
</evidence>
<protein>
    <submittedName>
        <fullName evidence="10">ABC transporter permease subunit</fullName>
    </submittedName>
</protein>
<keyword evidence="5 8" id="KW-0812">Transmembrane</keyword>
<comment type="similarity">
    <text evidence="2">Belongs to the ABC-2 integral membrane protein family.</text>
</comment>
<keyword evidence="4" id="KW-1003">Cell membrane</keyword>
<reference evidence="10 11" key="1">
    <citation type="submission" date="2019-11" db="EMBL/GenBank/DDBJ databases">
        <authorList>
            <person name="Li J."/>
        </authorList>
    </citation>
    <scope>NUCLEOTIDE SEQUENCE [LARGE SCALE GENOMIC DNA]</scope>
    <source>
        <strain evidence="10 11">J4</strain>
    </source>
</reference>
<evidence type="ECO:0000256" key="7">
    <source>
        <dbReference type="ARBA" id="ARBA00023136"/>
    </source>
</evidence>
<feature type="transmembrane region" description="Helical" evidence="8">
    <location>
        <begin position="230"/>
        <end position="251"/>
    </location>
</feature>
<dbReference type="AlphaFoldDB" id="A0A6G1X918"/>
<dbReference type="GO" id="GO:0140359">
    <property type="term" value="F:ABC-type transporter activity"/>
    <property type="evidence" value="ECO:0007669"/>
    <property type="project" value="InterPro"/>
</dbReference>
<dbReference type="Proteomes" id="UP000480185">
    <property type="component" value="Unassembled WGS sequence"/>
</dbReference>